<sequence length="83" mass="9088">MTGGAEKGGRIQIRHGDPRRMLLQDRDDLHRGLAYIDVGALFQAGDGEFAGATRPSAFIRAPDNLLFPPMLRLHARSSSLIMS</sequence>
<name>A0A2N9VYK2_9HYPH</name>
<dbReference type="Proteomes" id="UP000232163">
    <property type="component" value="Unassembled WGS sequence"/>
</dbReference>
<dbReference type="KEGG" id="pht:BLM14_25770"/>
<dbReference type="AlphaFoldDB" id="A0A2N9VYK2"/>
<reference evidence="2" key="1">
    <citation type="journal article" date="2017" name="Int J Environ Stud">
        <title>Does the Miocene-Pliocene relict legume Oxytropis triphylla form nitrogen-fixing nodules with a combination of bacterial strains?</title>
        <authorList>
            <person name="Safronova V."/>
            <person name="Belimov A."/>
            <person name="Sazanova A."/>
            <person name="Kuznetsova I."/>
            <person name="Popova J."/>
            <person name="Andronov E."/>
            <person name="Verkhozina A."/>
            <person name="Tikhonovich I."/>
        </authorList>
    </citation>
    <scope>NUCLEOTIDE SEQUENCE [LARGE SCALE GENOMIC DNA]</scope>
    <source>
        <strain evidence="2">Tri-38</strain>
    </source>
</reference>
<evidence type="ECO:0000313" key="2">
    <source>
        <dbReference type="Proteomes" id="UP000232163"/>
    </source>
</evidence>
<dbReference type="EMBL" id="MZMT01000028">
    <property type="protein sequence ID" value="PIO44570.1"/>
    <property type="molecule type" value="Genomic_DNA"/>
</dbReference>
<proteinExistence type="predicted"/>
<comment type="caution">
    <text evidence="1">The sequence shown here is derived from an EMBL/GenBank/DDBJ whole genome shotgun (WGS) entry which is preliminary data.</text>
</comment>
<accession>A0A2N9VYK2</accession>
<organism evidence="1 2">
    <name type="scientific">Phyllobacterium zundukense</name>
    <dbReference type="NCBI Taxonomy" id="1867719"/>
    <lineage>
        <taxon>Bacteria</taxon>
        <taxon>Pseudomonadati</taxon>
        <taxon>Pseudomonadota</taxon>
        <taxon>Alphaproteobacteria</taxon>
        <taxon>Hyphomicrobiales</taxon>
        <taxon>Phyllobacteriaceae</taxon>
        <taxon>Phyllobacterium</taxon>
    </lineage>
</organism>
<protein>
    <submittedName>
        <fullName evidence="1">Uncharacterized protein</fullName>
    </submittedName>
</protein>
<gene>
    <name evidence="1" type="ORF">B5P45_11905</name>
</gene>
<keyword evidence="2" id="KW-1185">Reference proteome</keyword>
<evidence type="ECO:0000313" key="1">
    <source>
        <dbReference type="EMBL" id="PIO44570.1"/>
    </source>
</evidence>